<organism evidence="2 3">
    <name type="scientific">Paraglomus brasilianum</name>
    <dbReference type="NCBI Taxonomy" id="144538"/>
    <lineage>
        <taxon>Eukaryota</taxon>
        <taxon>Fungi</taxon>
        <taxon>Fungi incertae sedis</taxon>
        <taxon>Mucoromycota</taxon>
        <taxon>Glomeromycotina</taxon>
        <taxon>Glomeromycetes</taxon>
        <taxon>Paraglomerales</taxon>
        <taxon>Paraglomeraceae</taxon>
        <taxon>Paraglomus</taxon>
    </lineage>
</organism>
<gene>
    <name evidence="2" type="ORF">PBRASI_LOCUS9726</name>
</gene>
<protein>
    <submittedName>
        <fullName evidence="2">7907_t:CDS:1</fullName>
    </submittedName>
</protein>
<accession>A0A9N9DHG8</accession>
<name>A0A9N9DHG8_9GLOM</name>
<dbReference type="Proteomes" id="UP000789739">
    <property type="component" value="Unassembled WGS sequence"/>
</dbReference>
<evidence type="ECO:0000259" key="1">
    <source>
        <dbReference type="PROSITE" id="PS51412"/>
    </source>
</evidence>
<feature type="domain" description="MACPF" evidence="1">
    <location>
        <begin position="3"/>
        <end position="107"/>
    </location>
</feature>
<evidence type="ECO:0000313" key="3">
    <source>
        <dbReference type="Proteomes" id="UP000789739"/>
    </source>
</evidence>
<dbReference type="AlphaFoldDB" id="A0A9N9DHG8"/>
<reference evidence="2" key="1">
    <citation type="submission" date="2021-06" db="EMBL/GenBank/DDBJ databases">
        <authorList>
            <person name="Kallberg Y."/>
            <person name="Tangrot J."/>
            <person name="Rosling A."/>
        </authorList>
    </citation>
    <scope>NUCLEOTIDE SEQUENCE</scope>
    <source>
        <strain evidence="2">BR232B</strain>
    </source>
</reference>
<dbReference type="OrthoDB" id="1366754at2759"/>
<evidence type="ECO:0000313" key="2">
    <source>
        <dbReference type="EMBL" id="CAG8640128.1"/>
    </source>
</evidence>
<dbReference type="PROSITE" id="PS51412">
    <property type="entry name" value="MACPF_2"/>
    <property type="match status" value="1"/>
</dbReference>
<dbReference type="EMBL" id="CAJVPI010002283">
    <property type="protein sequence ID" value="CAG8640128.1"/>
    <property type="molecule type" value="Genomic_DNA"/>
</dbReference>
<keyword evidence="3" id="KW-1185">Reference proteome</keyword>
<sequence>MPKRKVKKYEPTRLPNIGYLGVGYDIYRGNPKEIGSVDKGFKLEPIFNLTLDGGITPDGRYVLPKGIAAQQCISCIIDFETDYVKTIKNYEEDLEKSISVNGEISFP</sequence>
<comment type="caution">
    <text evidence="2">The sequence shown here is derived from an EMBL/GenBank/DDBJ whole genome shotgun (WGS) entry which is preliminary data.</text>
</comment>
<dbReference type="InterPro" id="IPR020864">
    <property type="entry name" value="MACPF"/>
</dbReference>
<proteinExistence type="predicted"/>